<reference evidence="2 3" key="1">
    <citation type="submission" date="2019-10" db="EMBL/GenBank/DDBJ databases">
        <title>Glycomyces albidus sp. nov., a novel actinomycete isolated from rhizosphere soil of wheat (Triticum aestivum L.).</title>
        <authorList>
            <person name="Qian L."/>
        </authorList>
    </citation>
    <scope>NUCLEOTIDE SEQUENCE [LARGE SCALE GENOMIC DNA]</scope>
    <source>
        <strain evidence="2 3">NEAU-7082</strain>
    </source>
</reference>
<evidence type="ECO:0000313" key="3">
    <source>
        <dbReference type="Proteomes" id="UP000477750"/>
    </source>
</evidence>
<comment type="caution">
    <text evidence="2">The sequence shown here is derived from an EMBL/GenBank/DDBJ whole genome shotgun (WGS) entry which is preliminary data.</text>
</comment>
<keyword evidence="3" id="KW-1185">Reference proteome</keyword>
<feature type="transmembrane region" description="Helical" evidence="1">
    <location>
        <begin position="292"/>
        <end position="312"/>
    </location>
</feature>
<feature type="transmembrane region" description="Helical" evidence="1">
    <location>
        <begin position="233"/>
        <end position="252"/>
    </location>
</feature>
<keyword evidence="1" id="KW-0812">Transmembrane</keyword>
<organism evidence="2 3">
    <name type="scientific">Glycomyces albidus</name>
    <dbReference type="NCBI Taxonomy" id="2656774"/>
    <lineage>
        <taxon>Bacteria</taxon>
        <taxon>Bacillati</taxon>
        <taxon>Actinomycetota</taxon>
        <taxon>Actinomycetes</taxon>
        <taxon>Glycomycetales</taxon>
        <taxon>Glycomycetaceae</taxon>
        <taxon>Glycomyces</taxon>
    </lineage>
</organism>
<evidence type="ECO:0000313" key="2">
    <source>
        <dbReference type="EMBL" id="MQM28181.1"/>
    </source>
</evidence>
<name>A0A6L5GF18_9ACTN</name>
<evidence type="ECO:0008006" key="4">
    <source>
        <dbReference type="Google" id="ProtNLM"/>
    </source>
</evidence>
<dbReference type="Proteomes" id="UP000477750">
    <property type="component" value="Unassembled WGS sequence"/>
</dbReference>
<accession>A0A6L5GF18</accession>
<sequence>MGRVIGLSVGLALIVGVITLAFAWPSADMGPNELPIAVVGPEAAAEQVQDQLDEAQPDAFDVTAAADAGEAETLIREREVYAALQIAPDGVTVYTASAASPVVARLATGIADQIAAQMGQASGQTVEVTVDDLVALPADDPNGAGLSASALPLAMGGIVVAALIGLTVRGSGRQAAAAILAPPAVGAAVAAVLLYVLESLDGDFLPIAGALALAMAATAWSIIGLVKLLGRAGLALGAVIVMLVGNPLSGMTSAPEMLPAPWGEFGQYLTPGAGGTLLRSTAYFDGNGASTAVWVLAAWLAAGAVLFVIGAVRAKVRAVGADEPERAEVAV</sequence>
<keyword evidence="1" id="KW-1133">Transmembrane helix</keyword>
<keyword evidence="1" id="KW-0472">Membrane</keyword>
<protein>
    <recommendedName>
        <fullName evidence="4">ABC transporter permease</fullName>
    </recommendedName>
</protein>
<feature type="transmembrane region" description="Helical" evidence="1">
    <location>
        <begin position="146"/>
        <end position="168"/>
    </location>
</feature>
<proteinExistence type="predicted"/>
<evidence type="ECO:0000256" key="1">
    <source>
        <dbReference type="SAM" id="Phobius"/>
    </source>
</evidence>
<feature type="transmembrane region" description="Helical" evidence="1">
    <location>
        <begin position="203"/>
        <end position="226"/>
    </location>
</feature>
<gene>
    <name evidence="2" type="ORF">GFD30_21830</name>
</gene>
<dbReference type="EMBL" id="WIAO01000037">
    <property type="protein sequence ID" value="MQM28181.1"/>
    <property type="molecule type" value="Genomic_DNA"/>
</dbReference>
<dbReference type="AlphaFoldDB" id="A0A6L5GF18"/>
<feature type="transmembrane region" description="Helical" evidence="1">
    <location>
        <begin position="175"/>
        <end position="197"/>
    </location>
</feature>